<gene>
    <name evidence="1" type="ORF">NM208_g10226</name>
</gene>
<evidence type="ECO:0000313" key="1">
    <source>
        <dbReference type="EMBL" id="KAJ3528371.1"/>
    </source>
</evidence>
<keyword evidence="2" id="KW-1185">Reference proteome</keyword>
<protein>
    <submittedName>
        <fullName evidence="1">Uncharacterized protein</fullName>
    </submittedName>
</protein>
<organism evidence="1 2">
    <name type="scientific">Fusarium decemcellulare</name>
    <dbReference type="NCBI Taxonomy" id="57161"/>
    <lineage>
        <taxon>Eukaryota</taxon>
        <taxon>Fungi</taxon>
        <taxon>Dikarya</taxon>
        <taxon>Ascomycota</taxon>
        <taxon>Pezizomycotina</taxon>
        <taxon>Sordariomycetes</taxon>
        <taxon>Hypocreomycetidae</taxon>
        <taxon>Hypocreales</taxon>
        <taxon>Nectriaceae</taxon>
        <taxon>Fusarium</taxon>
        <taxon>Fusarium decemcellulare species complex</taxon>
    </lineage>
</organism>
<reference evidence="1" key="1">
    <citation type="submission" date="2022-08" db="EMBL/GenBank/DDBJ databases">
        <title>Genome Sequence of Fusarium decemcellulare.</title>
        <authorList>
            <person name="Buettner E."/>
        </authorList>
    </citation>
    <scope>NUCLEOTIDE SEQUENCE</scope>
    <source>
        <strain evidence="1">Babe19</strain>
    </source>
</reference>
<evidence type="ECO:0000313" key="2">
    <source>
        <dbReference type="Proteomes" id="UP001148629"/>
    </source>
</evidence>
<sequence length="149" mass="17175">MRPRPPPQAPTVFKIDLPPVSKAEWDKQTSVNLLGRYEHPVPRRQPIPLETALRPSKTIVYTPDPFRFSLELTFSKHFRIGHRIIKAIGAPSDNSHPNVLLLQLHRTLLEQAFQALLSYLPAFITCWLQEKLPEWYLPEGLVHKVEKDG</sequence>
<dbReference type="Proteomes" id="UP001148629">
    <property type="component" value="Unassembled WGS sequence"/>
</dbReference>
<name>A0ACC1RYK1_9HYPO</name>
<proteinExistence type="predicted"/>
<dbReference type="EMBL" id="JANRMS010001418">
    <property type="protein sequence ID" value="KAJ3528371.1"/>
    <property type="molecule type" value="Genomic_DNA"/>
</dbReference>
<accession>A0ACC1RYK1</accession>
<comment type="caution">
    <text evidence="1">The sequence shown here is derived from an EMBL/GenBank/DDBJ whole genome shotgun (WGS) entry which is preliminary data.</text>
</comment>